<keyword evidence="1" id="KW-0732">Signal</keyword>
<evidence type="ECO:0000256" key="1">
    <source>
        <dbReference type="SAM" id="SignalP"/>
    </source>
</evidence>
<dbReference type="EMBL" id="CP068224">
    <property type="protein sequence ID" value="QQT54587.1"/>
    <property type="molecule type" value="Genomic_DNA"/>
</dbReference>
<evidence type="ECO:0000313" key="3">
    <source>
        <dbReference type="Proteomes" id="UP000595498"/>
    </source>
</evidence>
<keyword evidence="3" id="KW-1185">Reference proteome</keyword>
<evidence type="ECO:0000313" key="2">
    <source>
        <dbReference type="EMBL" id="QQT54587.1"/>
    </source>
</evidence>
<accession>A0ABX7CR57</accession>
<dbReference type="Proteomes" id="UP000595498">
    <property type="component" value="Chromosome"/>
</dbReference>
<feature type="signal peptide" evidence="1">
    <location>
        <begin position="1"/>
        <end position="20"/>
    </location>
</feature>
<feature type="chain" id="PRO_5046091159" evidence="1">
    <location>
        <begin position="21"/>
        <end position="243"/>
    </location>
</feature>
<organism evidence="2 3">
    <name type="scientific">Sphingobacterium multivorum</name>
    <dbReference type="NCBI Taxonomy" id="28454"/>
    <lineage>
        <taxon>Bacteria</taxon>
        <taxon>Pseudomonadati</taxon>
        <taxon>Bacteroidota</taxon>
        <taxon>Sphingobacteriia</taxon>
        <taxon>Sphingobacteriales</taxon>
        <taxon>Sphingobacteriaceae</taxon>
        <taxon>Sphingobacterium</taxon>
    </lineage>
</organism>
<gene>
    <name evidence="2" type="ORF">I6I98_04835</name>
</gene>
<protein>
    <submittedName>
        <fullName evidence="2">Uncharacterized protein</fullName>
    </submittedName>
</protein>
<sequence>MKAFGLLFCIFCLLTMKSLAQLPSYKMVDWATANDMSSKEGGSFLKSIAFNNAQVYKYKETFIIMPLNPFSKAILTKDSVLMESWIQKEIFPIEGTLNRFYFNNREKMDHLNTFIPVLKKELLQAAGIESEVVTAAEIDKIYAFVADKKNFEKYKLNYIAVMGDYLKSKASPDVKWGLLKSKQLLNPLVQMALVKDDGGVIYYFDLEERLDNWELSDRESMEYKLQDAHWRRSNEIETAMAIE</sequence>
<proteinExistence type="predicted"/>
<name>A0ABX7CR57_SPHMU</name>
<reference evidence="2 3" key="1">
    <citation type="submission" date="2021-01" db="EMBL/GenBank/DDBJ databases">
        <title>FDA dAtabase for Regulatory Grade micrObial Sequences (FDA-ARGOS): Supporting development and validation of Infectious Disease Dx tests.</title>
        <authorList>
            <person name="Sproer C."/>
            <person name="Gronow S."/>
            <person name="Severitt S."/>
            <person name="Schroder I."/>
            <person name="Tallon L."/>
            <person name="Sadzewicz L."/>
            <person name="Zhao X."/>
            <person name="Boylan J."/>
            <person name="Ott S."/>
            <person name="Bowen H."/>
            <person name="Vavikolanu K."/>
            <person name="Mehta A."/>
            <person name="Aluvathingal J."/>
            <person name="Nadendla S."/>
            <person name="Lowell S."/>
            <person name="Myers T."/>
            <person name="Yan Y."/>
            <person name="Sichtig H."/>
        </authorList>
    </citation>
    <scope>NUCLEOTIDE SEQUENCE [LARGE SCALE GENOMIC DNA]</scope>
    <source>
        <strain evidence="2 3">FDAARGOS_1141</strain>
    </source>
</reference>